<protein>
    <recommendedName>
        <fullName evidence="7">Zn(2)-C6 fungal-type domain-containing protein</fullName>
    </recommendedName>
</protein>
<feature type="domain" description="Zn(2)-C6 fungal-type" evidence="7">
    <location>
        <begin position="19"/>
        <end position="48"/>
    </location>
</feature>
<feature type="region of interest" description="Disordered" evidence="6">
    <location>
        <begin position="88"/>
        <end position="116"/>
    </location>
</feature>
<dbReference type="SMART" id="SM00906">
    <property type="entry name" value="Fungal_trans"/>
    <property type="match status" value="1"/>
</dbReference>
<feature type="compositionally biased region" description="Polar residues" evidence="6">
    <location>
        <begin position="35"/>
        <end position="47"/>
    </location>
</feature>
<dbReference type="EMBL" id="KN847492">
    <property type="protein sequence ID" value="KIW20124.1"/>
    <property type="molecule type" value="Genomic_DNA"/>
</dbReference>
<dbReference type="HOGENOM" id="CLU_009377_3_1_1"/>
<evidence type="ECO:0000313" key="8">
    <source>
        <dbReference type="EMBL" id="KIW20124.1"/>
    </source>
</evidence>
<evidence type="ECO:0000256" key="3">
    <source>
        <dbReference type="ARBA" id="ARBA00023125"/>
    </source>
</evidence>
<dbReference type="InterPro" id="IPR050987">
    <property type="entry name" value="AtrR-like"/>
</dbReference>
<dbReference type="InterPro" id="IPR007219">
    <property type="entry name" value="XnlR_reg_dom"/>
</dbReference>
<reference evidence="8 9" key="1">
    <citation type="submission" date="2015-01" db="EMBL/GenBank/DDBJ databases">
        <title>The Genome Sequence of Exophiala spinifera CBS89968.</title>
        <authorList>
            <consortium name="The Broad Institute Genomics Platform"/>
            <person name="Cuomo C."/>
            <person name="de Hoog S."/>
            <person name="Gorbushina A."/>
            <person name="Stielow B."/>
            <person name="Teixiera M."/>
            <person name="Abouelleil A."/>
            <person name="Chapman S.B."/>
            <person name="Priest M."/>
            <person name="Young S.K."/>
            <person name="Wortman J."/>
            <person name="Nusbaum C."/>
            <person name="Birren B."/>
        </authorList>
    </citation>
    <scope>NUCLEOTIDE SEQUENCE [LARGE SCALE GENOMIC DNA]</scope>
    <source>
        <strain evidence="8 9">CBS 89968</strain>
    </source>
</reference>
<keyword evidence="2" id="KW-0805">Transcription regulation</keyword>
<name>A0A0D2C979_9EURO</name>
<dbReference type="PROSITE" id="PS50048">
    <property type="entry name" value="ZN2_CY6_FUNGAL_2"/>
    <property type="match status" value="1"/>
</dbReference>
<organism evidence="8 9">
    <name type="scientific">Exophiala spinifera</name>
    <dbReference type="NCBI Taxonomy" id="91928"/>
    <lineage>
        <taxon>Eukaryota</taxon>
        <taxon>Fungi</taxon>
        <taxon>Dikarya</taxon>
        <taxon>Ascomycota</taxon>
        <taxon>Pezizomycotina</taxon>
        <taxon>Eurotiomycetes</taxon>
        <taxon>Chaetothyriomycetidae</taxon>
        <taxon>Chaetothyriales</taxon>
        <taxon>Herpotrichiellaceae</taxon>
        <taxon>Exophiala</taxon>
    </lineage>
</organism>
<dbReference type="RefSeq" id="XP_016240340.1">
    <property type="nucleotide sequence ID" value="XM_016375064.1"/>
</dbReference>
<evidence type="ECO:0000313" key="9">
    <source>
        <dbReference type="Proteomes" id="UP000053328"/>
    </source>
</evidence>
<sequence length="701" mass="78112">MADASQSDGDSNTFKIVPACDTCRARKIRCDRKTPCSSCQSSGASCHTSKRKPEKRQRVLISGRYEREIEKVNDRLARLETLLQAANSRQARLQPSPQSYAETLSTPRDKSGFEKEPDFAGDSSFVAHSKDATQAFERSLNLNVRGDVAAAVATLRTFLDNDGPSVAAGSDTALVQKPIQEAVLYPELAKLELPSMQVVLGVLRHAKTHPYQVFYEYPLLDVERLSDLCRKIYFPTDDYTIATFITVHVALYFLCNQMPKDTAKDLNFSSDELQQLADTCAHNAETAMRSMRLFMEASFETIEALLLAAMMTVEHSNLSLGWTLMTTASRMLQDAGYHRLPPYSVAPEATKKRIVFWLVYALERSLALCLGRSSNIQDCDITVERPKVPEELNGPFGLLYLGWIHLGELQGQIYEQLYCARAQKQSPEAKGHVARALAGRLFEMEAHFKIEIEGYPFAEAVSENLHSTRISLATLLTLIYRMIPPDPLPSGQPHHPLKFHDLAIKSAREAVIMHNDAWNVLRHRQRQEWYLFVVWTVQWSPFVPYIVVFGNAIADRNVEDLQLLKEVVDGLESIADMSPGAGKLYRSCQKFYQIASIYLAQVKADNNESQQGSSFDSSGSSARKVSQPAQAPAPAPAQTSISSLDASMSELPLFQQDWDEMLEGWQLRTDGGDTGDISAFFGQYLGGGAGNFAEPPTEPFP</sequence>
<keyword evidence="9" id="KW-1185">Reference proteome</keyword>
<dbReference type="GO" id="GO:0000981">
    <property type="term" value="F:DNA-binding transcription factor activity, RNA polymerase II-specific"/>
    <property type="evidence" value="ECO:0007669"/>
    <property type="project" value="InterPro"/>
</dbReference>
<dbReference type="CDD" id="cd12148">
    <property type="entry name" value="fungal_TF_MHR"/>
    <property type="match status" value="1"/>
</dbReference>
<feature type="compositionally biased region" description="Low complexity" evidence="6">
    <location>
        <begin position="609"/>
        <end position="638"/>
    </location>
</feature>
<gene>
    <name evidence="8" type="ORF">PV08_00699</name>
</gene>
<dbReference type="SMART" id="SM00066">
    <property type="entry name" value="GAL4"/>
    <property type="match status" value="1"/>
</dbReference>
<dbReference type="AlphaFoldDB" id="A0A0D2C979"/>
<evidence type="ECO:0000256" key="5">
    <source>
        <dbReference type="ARBA" id="ARBA00023242"/>
    </source>
</evidence>
<dbReference type="Pfam" id="PF04082">
    <property type="entry name" value="Fungal_trans"/>
    <property type="match status" value="1"/>
</dbReference>
<dbReference type="PROSITE" id="PS00463">
    <property type="entry name" value="ZN2_CY6_FUNGAL_1"/>
    <property type="match status" value="1"/>
</dbReference>
<dbReference type="Pfam" id="PF00172">
    <property type="entry name" value="Zn_clus"/>
    <property type="match status" value="1"/>
</dbReference>
<dbReference type="Gene3D" id="4.10.240.10">
    <property type="entry name" value="Zn(2)-C6 fungal-type DNA-binding domain"/>
    <property type="match status" value="1"/>
</dbReference>
<keyword evidence="1" id="KW-0479">Metal-binding</keyword>
<keyword evidence="5" id="KW-0539">Nucleus</keyword>
<feature type="region of interest" description="Disordered" evidence="6">
    <location>
        <begin position="34"/>
        <end position="55"/>
    </location>
</feature>
<evidence type="ECO:0000256" key="2">
    <source>
        <dbReference type="ARBA" id="ARBA00023015"/>
    </source>
</evidence>
<evidence type="ECO:0000259" key="7">
    <source>
        <dbReference type="PROSITE" id="PS50048"/>
    </source>
</evidence>
<dbReference type="SUPFAM" id="SSF57701">
    <property type="entry name" value="Zn2/Cys6 DNA-binding domain"/>
    <property type="match status" value="1"/>
</dbReference>
<dbReference type="GO" id="GO:0006351">
    <property type="term" value="P:DNA-templated transcription"/>
    <property type="evidence" value="ECO:0007669"/>
    <property type="project" value="InterPro"/>
</dbReference>
<evidence type="ECO:0000256" key="4">
    <source>
        <dbReference type="ARBA" id="ARBA00023163"/>
    </source>
</evidence>
<dbReference type="GeneID" id="27327782"/>
<dbReference type="GO" id="GO:0008270">
    <property type="term" value="F:zinc ion binding"/>
    <property type="evidence" value="ECO:0007669"/>
    <property type="project" value="InterPro"/>
</dbReference>
<feature type="region of interest" description="Disordered" evidence="6">
    <location>
        <begin position="609"/>
        <end position="640"/>
    </location>
</feature>
<dbReference type="VEuPathDB" id="FungiDB:PV08_00699"/>
<evidence type="ECO:0000256" key="1">
    <source>
        <dbReference type="ARBA" id="ARBA00022723"/>
    </source>
</evidence>
<feature type="compositionally biased region" description="Polar residues" evidence="6">
    <location>
        <begin position="88"/>
        <end position="106"/>
    </location>
</feature>
<keyword evidence="4" id="KW-0804">Transcription</keyword>
<dbReference type="GO" id="GO:0003677">
    <property type="term" value="F:DNA binding"/>
    <property type="evidence" value="ECO:0007669"/>
    <property type="project" value="UniProtKB-KW"/>
</dbReference>
<dbReference type="PANTHER" id="PTHR46910:SF5">
    <property type="entry name" value="ZN(II)2CYS6 TRANSCRIPTION FACTOR (EUROFUNG)"/>
    <property type="match status" value="1"/>
</dbReference>
<dbReference type="OrthoDB" id="103819at2759"/>
<evidence type="ECO:0000256" key="6">
    <source>
        <dbReference type="SAM" id="MobiDB-lite"/>
    </source>
</evidence>
<dbReference type="InterPro" id="IPR001138">
    <property type="entry name" value="Zn2Cys6_DnaBD"/>
</dbReference>
<dbReference type="PANTHER" id="PTHR46910">
    <property type="entry name" value="TRANSCRIPTION FACTOR PDR1"/>
    <property type="match status" value="1"/>
</dbReference>
<dbReference type="InterPro" id="IPR036864">
    <property type="entry name" value="Zn2-C6_fun-type_DNA-bd_sf"/>
</dbReference>
<dbReference type="Proteomes" id="UP000053328">
    <property type="component" value="Unassembled WGS sequence"/>
</dbReference>
<feature type="compositionally biased region" description="Basic and acidic residues" evidence="6">
    <location>
        <begin position="107"/>
        <end position="116"/>
    </location>
</feature>
<keyword evidence="3" id="KW-0238">DNA-binding</keyword>
<accession>A0A0D2C979</accession>
<dbReference type="CDD" id="cd00067">
    <property type="entry name" value="GAL4"/>
    <property type="match status" value="1"/>
</dbReference>
<dbReference type="STRING" id="91928.A0A0D2C979"/>
<proteinExistence type="predicted"/>